<dbReference type="Gene3D" id="3.55.50.10">
    <property type="entry name" value="Baseplate protein-like domains"/>
    <property type="match status" value="1"/>
</dbReference>
<feature type="region of interest" description="Disordered" evidence="4">
    <location>
        <begin position="598"/>
        <end position="625"/>
    </location>
</feature>
<comment type="similarity">
    <text evidence="2">Belongs to the VgrG protein family.</text>
</comment>
<dbReference type="PANTHER" id="PTHR32305">
    <property type="match status" value="1"/>
</dbReference>
<feature type="region of interest" description="Disordered" evidence="4">
    <location>
        <begin position="1"/>
        <end position="20"/>
    </location>
</feature>
<protein>
    <submittedName>
        <fullName evidence="7">VgrG protein</fullName>
    </submittedName>
</protein>
<gene>
    <name evidence="7" type="ORF">DB32_000557</name>
</gene>
<dbReference type="InterPro" id="IPR006533">
    <property type="entry name" value="T6SS_Vgr_RhsGE"/>
</dbReference>
<dbReference type="PANTHER" id="PTHR32305:SF15">
    <property type="entry name" value="PROTEIN RHSA-RELATED"/>
    <property type="match status" value="1"/>
</dbReference>
<feature type="compositionally biased region" description="Polar residues" evidence="4">
    <location>
        <begin position="599"/>
        <end position="618"/>
    </location>
</feature>
<evidence type="ECO:0000256" key="2">
    <source>
        <dbReference type="ARBA" id="ARBA00005558"/>
    </source>
</evidence>
<dbReference type="GO" id="GO:0005576">
    <property type="term" value="C:extracellular region"/>
    <property type="evidence" value="ECO:0007669"/>
    <property type="project" value="UniProtKB-SubCell"/>
</dbReference>
<dbReference type="Proteomes" id="UP000034883">
    <property type="component" value="Chromosome"/>
</dbReference>
<dbReference type="Pfam" id="PF04717">
    <property type="entry name" value="Phage_base_V"/>
    <property type="match status" value="1"/>
</dbReference>
<dbReference type="AlphaFoldDB" id="A0A0F6VZF7"/>
<keyword evidence="8" id="KW-1185">Reference proteome</keyword>
<dbReference type="EMBL" id="CP011125">
    <property type="protein sequence ID" value="AKF03408.1"/>
    <property type="molecule type" value="Genomic_DNA"/>
</dbReference>
<dbReference type="InterPro" id="IPR017847">
    <property type="entry name" value="T6SS_RhsGE_Vgr_subset"/>
</dbReference>
<evidence type="ECO:0000256" key="3">
    <source>
        <dbReference type="ARBA" id="ARBA00022525"/>
    </source>
</evidence>
<evidence type="ECO:0000259" key="5">
    <source>
        <dbReference type="Pfam" id="PF04717"/>
    </source>
</evidence>
<evidence type="ECO:0000313" key="8">
    <source>
        <dbReference type="Proteomes" id="UP000034883"/>
    </source>
</evidence>
<proteinExistence type="inferred from homology"/>
<organism evidence="7 8">
    <name type="scientific">Sandaracinus amylolyticus</name>
    <dbReference type="NCBI Taxonomy" id="927083"/>
    <lineage>
        <taxon>Bacteria</taxon>
        <taxon>Pseudomonadati</taxon>
        <taxon>Myxococcota</taxon>
        <taxon>Polyangia</taxon>
        <taxon>Polyangiales</taxon>
        <taxon>Sandaracinaceae</taxon>
        <taxon>Sandaracinus</taxon>
    </lineage>
</organism>
<evidence type="ECO:0000313" key="7">
    <source>
        <dbReference type="EMBL" id="AKF03408.1"/>
    </source>
</evidence>
<dbReference type="InterPro" id="IPR006531">
    <property type="entry name" value="Gp5/Vgr_OB"/>
</dbReference>
<dbReference type="Gene3D" id="2.30.110.50">
    <property type="match status" value="1"/>
</dbReference>
<evidence type="ECO:0000259" key="6">
    <source>
        <dbReference type="Pfam" id="PF22178"/>
    </source>
</evidence>
<dbReference type="SUPFAM" id="SSF69349">
    <property type="entry name" value="Phage fibre proteins"/>
    <property type="match status" value="1"/>
</dbReference>
<reference evidence="7 8" key="1">
    <citation type="submission" date="2015-03" db="EMBL/GenBank/DDBJ databases">
        <title>Genome assembly of Sandaracinus amylolyticus DSM 53668.</title>
        <authorList>
            <person name="Sharma G."/>
            <person name="Subramanian S."/>
        </authorList>
    </citation>
    <scope>NUCLEOTIDE SEQUENCE [LARGE SCALE GENOMIC DNA]</scope>
    <source>
        <strain evidence="7 8">DSM 53668</strain>
    </source>
</reference>
<evidence type="ECO:0000256" key="1">
    <source>
        <dbReference type="ARBA" id="ARBA00004613"/>
    </source>
</evidence>
<feature type="compositionally biased region" description="Low complexity" evidence="4">
    <location>
        <begin position="7"/>
        <end position="20"/>
    </location>
</feature>
<dbReference type="InterPro" id="IPR050708">
    <property type="entry name" value="T6SS_VgrG/RHS"/>
</dbReference>
<dbReference type="SUPFAM" id="SSF69279">
    <property type="entry name" value="Phage tail proteins"/>
    <property type="match status" value="2"/>
</dbReference>
<keyword evidence="3" id="KW-0964">Secreted</keyword>
<accession>A0A0F6VZF7</accession>
<dbReference type="Gene3D" id="4.10.220.110">
    <property type="match status" value="1"/>
</dbReference>
<name>A0A0F6VZF7_9BACT</name>
<dbReference type="InterPro" id="IPR037026">
    <property type="entry name" value="Vgr_OB-fold_dom_sf"/>
</dbReference>
<dbReference type="STRING" id="927083.DB32_000557"/>
<dbReference type="KEGG" id="samy:DB32_000557"/>
<feature type="domain" description="Gp5/Type VI secretion system Vgr C-terminal trimerisation" evidence="6">
    <location>
        <begin position="551"/>
        <end position="644"/>
    </location>
</feature>
<sequence length="838" mass="91929">MTGGSGTPAPTASSAAAGAAPDASNAEIVDADSEAFLEGVRDVISEITDDRGHVRFAFECDAVDDAGWLVRRMNITEDLGRPYVANIELVTENLDLDPRQLLGHDCCLKLTRGENLERAFCGIVHRIVHGYSTDRALVVHIEVVPAIRALSYRKDSRIFQNVTVVEIIEQVLENALAAYDRHLSGEDSEREIDLGRLRTDYAPREYCTQYQESDLDFIHRLCEEEGIGYFFVHNAATKKECITFVDINVKFARAKTFGDETVIPFVSQRNEIRTAEPVYEFQLGKKMTSTSAYVGEYDWTQQIISDVGIHTEERSEDELARDREVYEHDRQTSFFDYRDSVYMKNDIKEIARVRHQLLKRDENVAHGLGVVMAFAPGHLFELSRHPRIHLDGEYLLVSVTHRGFSAEMHDMLGDPSDGQATAEYENSFTCIPADVQYRPDRRTPKPVVSGVLTARVVGPDNHEIFSDDYGRVKVQFPWDRLGVGDENSSCFIRVMQAWAGANRGMLSFPRIGDEVVVDFIGGDIDRPVIVGSLYSTANPPPYRTERDWTRTTIKTKTSPADGEKYNELRFDDQKNAEEIFIHASKDFNEVVENDHSTQVKHNQSNTVDGDQSNAVSGSRTHHVEKHETISINGSSKTTITGSEKGSGQSISGAELKITDGHYVVDVGQTIEISAVTSIRLRVGDSYLLIEPTRITLVQADGAHLDLAPELTELASKESSILRLTGDAQLNANSGGDLTLRADAQLTGQGAQVLLNGDALLKSRGNAQVQLNSDATLSGANARVDGQTGATLSGGTEATVTAASTTVKCATAGAEVTGLQVDISGSAAVNVTGGLIKLN</sequence>
<dbReference type="Gene3D" id="2.40.50.230">
    <property type="entry name" value="Gp5 N-terminal domain"/>
    <property type="match status" value="1"/>
</dbReference>
<evidence type="ECO:0000256" key="4">
    <source>
        <dbReference type="SAM" id="MobiDB-lite"/>
    </source>
</evidence>
<comment type="subcellular location">
    <subcellularLocation>
        <location evidence="1">Secreted</location>
    </subcellularLocation>
</comment>
<dbReference type="Pfam" id="PF22178">
    <property type="entry name" value="Gp5_trimer_C"/>
    <property type="match status" value="1"/>
</dbReference>
<dbReference type="NCBIfam" id="TIGR01646">
    <property type="entry name" value="vgr_GE"/>
    <property type="match status" value="1"/>
</dbReference>
<dbReference type="InterPro" id="IPR054030">
    <property type="entry name" value="Gp5_Vgr_C"/>
</dbReference>
<dbReference type="NCBIfam" id="TIGR03361">
    <property type="entry name" value="VI_Rhs_Vgr"/>
    <property type="match status" value="1"/>
</dbReference>
<feature type="domain" description="Gp5/Type VI secretion system Vgr protein OB-fold" evidence="5">
    <location>
        <begin position="467"/>
        <end position="534"/>
    </location>
</feature>
<dbReference type="SUPFAM" id="SSF69255">
    <property type="entry name" value="gp5 N-terminal domain-like"/>
    <property type="match status" value="1"/>
</dbReference>
<dbReference type="Pfam" id="PF05954">
    <property type="entry name" value="Phage_GPD"/>
    <property type="match status" value="1"/>
</dbReference>